<dbReference type="SUPFAM" id="SSF50475">
    <property type="entry name" value="FMN-binding split barrel"/>
    <property type="match status" value="1"/>
</dbReference>
<dbReference type="EMBL" id="FQZZ01000009">
    <property type="protein sequence ID" value="SHK77262.1"/>
    <property type="molecule type" value="Genomic_DNA"/>
</dbReference>
<gene>
    <name evidence="3" type="ORF">SAMN05444142_10933</name>
</gene>
<dbReference type="Proteomes" id="UP000324252">
    <property type="component" value="Unassembled WGS sequence"/>
</dbReference>
<name>A0A1H0M3K8_9RHOB</name>
<dbReference type="Gene3D" id="2.30.110.10">
    <property type="entry name" value="Electron Transport, Fmn-binding Protein, Chain A"/>
    <property type="match status" value="1"/>
</dbReference>
<reference evidence="3 4" key="1">
    <citation type="submission" date="2016-11" db="EMBL/GenBank/DDBJ databases">
        <authorList>
            <person name="Varghese N."/>
            <person name="Submissions S."/>
        </authorList>
    </citation>
    <scope>NUCLEOTIDE SEQUENCE [LARGE SCALE GENOMIC DNA]</scope>
    <source>
        <strain evidence="3 4">DSM 29620</strain>
    </source>
</reference>
<keyword evidence="4" id="KW-1185">Reference proteome</keyword>
<keyword evidence="1" id="KW-0560">Oxidoreductase</keyword>
<evidence type="ECO:0000313" key="3">
    <source>
        <dbReference type="EMBL" id="SHK77262.1"/>
    </source>
</evidence>
<dbReference type="OrthoDB" id="9792858at2"/>
<protein>
    <submittedName>
        <fullName evidence="3">NADH-FMN oxidoreductase RutF, flavin reductase (DIM6/NTAB) family</fullName>
    </submittedName>
</protein>
<dbReference type="SMART" id="SM00903">
    <property type="entry name" value="Flavin_Reduct"/>
    <property type="match status" value="1"/>
</dbReference>
<dbReference type="AlphaFoldDB" id="A0A1H0M3K8"/>
<sequence length="256" mass="27681">MQLGITDLGVFELSDPWEFTRLELVVDPMEPDRFRHLAARLGDLEGDEHIWLAPGVLKFLSHEASNPDWVAGFDAMIARAAEFGWVKDGKVRAHIVRGAPPARVTSDQFRDAMRRLAASVCAVTTGTMKDPAGMVASSVVSICAEPPALGVFVHKTSSSLPRLVEEGRFAVNILAKQHADLLPQFTKAPQGSARFEGTDWTPGPMGLPTLASALASIECRIATTITLGTHLLLVGRVQTTHTQDAEPMVYFDAGVL</sequence>
<dbReference type="InterPro" id="IPR050268">
    <property type="entry name" value="NADH-dep_flavin_reductase"/>
</dbReference>
<proteinExistence type="predicted"/>
<dbReference type="InterPro" id="IPR002563">
    <property type="entry name" value="Flavin_Rdtase-like_dom"/>
</dbReference>
<organism evidence="3 4">
    <name type="scientific">Lutimaribacter pacificus</name>
    <dbReference type="NCBI Taxonomy" id="391948"/>
    <lineage>
        <taxon>Bacteria</taxon>
        <taxon>Pseudomonadati</taxon>
        <taxon>Pseudomonadota</taxon>
        <taxon>Alphaproteobacteria</taxon>
        <taxon>Rhodobacterales</taxon>
        <taxon>Roseobacteraceae</taxon>
        <taxon>Lutimaribacter</taxon>
    </lineage>
</organism>
<dbReference type="InterPro" id="IPR012349">
    <property type="entry name" value="Split_barrel_FMN-bd"/>
</dbReference>
<dbReference type="PANTHER" id="PTHR30466">
    <property type="entry name" value="FLAVIN REDUCTASE"/>
    <property type="match status" value="1"/>
</dbReference>
<evidence type="ECO:0000259" key="2">
    <source>
        <dbReference type="SMART" id="SM00903"/>
    </source>
</evidence>
<dbReference type="GO" id="GO:0010181">
    <property type="term" value="F:FMN binding"/>
    <property type="evidence" value="ECO:0007669"/>
    <property type="project" value="InterPro"/>
</dbReference>
<dbReference type="GO" id="GO:0042602">
    <property type="term" value="F:riboflavin reductase (NADPH) activity"/>
    <property type="evidence" value="ECO:0007669"/>
    <property type="project" value="TreeGrafter"/>
</dbReference>
<dbReference type="PANTHER" id="PTHR30466:SF1">
    <property type="entry name" value="FMN REDUCTASE (NADH) RUTF"/>
    <property type="match status" value="1"/>
</dbReference>
<accession>A0A1H0M3K8</accession>
<dbReference type="Pfam" id="PF01613">
    <property type="entry name" value="Flavin_Reduct"/>
    <property type="match status" value="1"/>
</dbReference>
<feature type="domain" description="Flavin reductase like" evidence="2">
    <location>
        <begin position="113"/>
        <end position="254"/>
    </location>
</feature>
<evidence type="ECO:0000256" key="1">
    <source>
        <dbReference type="ARBA" id="ARBA00023002"/>
    </source>
</evidence>
<evidence type="ECO:0000313" key="4">
    <source>
        <dbReference type="Proteomes" id="UP000324252"/>
    </source>
</evidence>
<dbReference type="RefSeq" id="WP_149789343.1">
    <property type="nucleotide sequence ID" value="NZ_FNIO01000009.1"/>
</dbReference>